<sequence>MPSTRPMTGHMTGTQSNQRRTDQGQYCTAGGEGARGATRQTTDQHCQQGRHGKQGEEHRTQSM</sequence>
<accession>A0A917KY94</accession>
<dbReference type="EMBL" id="BMKW01000014">
    <property type="protein sequence ID" value="GGJ35852.1"/>
    <property type="molecule type" value="Genomic_DNA"/>
</dbReference>
<feature type="compositionally biased region" description="Polar residues" evidence="1">
    <location>
        <begin position="1"/>
        <end position="26"/>
    </location>
</feature>
<dbReference type="AlphaFoldDB" id="A0A917KY94"/>
<feature type="compositionally biased region" description="Basic and acidic residues" evidence="1">
    <location>
        <begin position="53"/>
        <end position="63"/>
    </location>
</feature>
<evidence type="ECO:0000256" key="1">
    <source>
        <dbReference type="SAM" id="MobiDB-lite"/>
    </source>
</evidence>
<gene>
    <name evidence="2" type="ORF">GCM10011320_49510</name>
</gene>
<proteinExistence type="predicted"/>
<keyword evidence="3" id="KW-1185">Reference proteome</keyword>
<protein>
    <submittedName>
        <fullName evidence="2">Uncharacterized protein</fullName>
    </submittedName>
</protein>
<dbReference type="Proteomes" id="UP000661507">
    <property type="component" value="Unassembled WGS sequence"/>
</dbReference>
<evidence type="ECO:0000313" key="3">
    <source>
        <dbReference type="Proteomes" id="UP000661507"/>
    </source>
</evidence>
<name>A0A917KY94_9PROT</name>
<organism evidence="2 3">
    <name type="scientific">Neoroseomonas lacus</name>
    <dbReference type="NCBI Taxonomy" id="287609"/>
    <lineage>
        <taxon>Bacteria</taxon>
        <taxon>Pseudomonadati</taxon>
        <taxon>Pseudomonadota</taxon>
        <taxon>Alphaproteobacteria</taxon>
        <taxon>Acetobacterales</taxon>
        <taxon>Acetobacteraceae</taxon>
        <taxon>Neoroseomonas</taxon>
    </lineage>
</organism>
<reference evidence="2" key="1">
    <citation type="journal article" date="2014" name="Int. J. Syst. Evol. Microbiol.">
        <title>Complete genome sequence of Corynebacterium casei LMG S-19264T (=DSM 44701T), isolated from a smear-ripened cheese.</title>
        <authorList>
            <consortium name="US DOE Joint Genome Institute (JGI-PGF)"/>
            <person name="Walter F."/>
            <person name="Albersmeier A."/>
            <person name="Kalinowski J."/>
            <person name="Ruckert C."/>
        </authorList>
    </citation>
    <scope>NUCLEOTIDE SEQUENCE</scope>
    <source>
        <strain evidence="2">CGMCC 1.3617</strain>
    </source>
</reference>
<evidence type="ECO:0000313" key="2">
    <source>
        <dbReference type="EMBL" id="GGJ35852.1"/>
    </source>
</evidence>
<comment type="caution">
    <text evidence="2">The sequence shown here is derived from an EMBL/GenBank/DDBJ whole genome shotgun (WGS) entry which is preliminary data.</text>
</comment>
<reference evidence="2" key="2">
    <citation type="submission" date="2020-09" db="EMBL/GenBank/DDBJ databases">
        <authorList>
            <person name="Sun Q."/>
            <person name="Zhou Y."/>
        </authorList>
    </citation>
    <scope>NUCLEOTIDE SEQUENCE</scope>
    <source>
        <strain evidence="2">CGMCC 1.3617</strain>
    </source>
</reference>
<feature type="region of interest" description="Disordered" evidence="1">
    <location>
        <begin position="1"/>
        <end position="63"/>
    </location>
</feature>